<dbReference type="GO" id="GO:0008726">
    <property type="term" value="F:alkanesulfonate monooxygenase activity"/>
    <property type="evidence" value="ECO:0007669"/>
    <property type="project" value="TreeGrafter"/>
</dbReference>
<feature type="region of interest" description="Disordered" evidence="7">
    <location>
        <begin position="917"/>
        <end position="1054"/>
    </location>
</feature>
<feature type="compositionally biased region" description="Polar residues" evidence="7">
    <location>
        <begin position="93"/>
        <end position="116"/>
    </location>
</feature>
<dbReference type="NCBIfam" id="TIGR04021">
    <property type="entry name" value="LLM_DMSO2_sfnG"/>
    <property type="match status" value="1"/>
</dbReference>
<dbReference type="Pfam" id="PF08240">
    <property type="entry name" value="ADH_N"/>
    <property type="match status" value="1"/>
</dbReference>
<feature type="compositionally biased region" description="Polar residues" evidence="7">
    <location>
        <begin position="956"/>
        <end position="968"/>
    </location>
</feature>
<feature type="compositionally biased region" description="Polar residues" evidence="7">
    <location>
        <begin position="936"/>
        <end position="948"/>
    </location>
</feature>
<keyword evidence="6" id="KW-0503">Monooxygenase</keyword>
<evidence type="ECO:0000256" key="1">
    <source>
        <dbReference type="ARBA" id="ARBA00008072"/>
    </source>
</evidence>
<dbReference type="Gene3D" id="3.20.20.30">
    <property type="entry name" value="Luciferase-like domain"/>
    <property type="match status" value="1"/>
</dbReference>
<evidence type="ECO:0000256" key="5">
    <source>
        <dbReference type="ARBA" id="ARBA00023002"/>
    </source>
</evidence>
<feature type="domain" description="Enoyl reductase (ER)" evidence="9">
    <location>
        <begin position="138"/>
        <end position="498"/>
    </location>
</feature>
<dbReference type="GO" id="GO:0016651">
    <property type="term" value="F:oxidoreductase activity, acting on NAD(P)H"/>
    <property type="evidence" value="ECO:0007669"/>
    <property type="project" value="InterPro"/>
</dbReference>
<sequence length="1345" mass="145367">MSPAASSPAPPPPGWLVAATAWFFGPSPLALITTALVLLLPFLQGSAHSAAKMPSAYSNSPFLSLRPDHDCGRTKSPASPSTPSKSFASLSTPATSVTNGNGYSHTNGHSNGHLNINSTPDEFLKLDKPQQDLLLLHGPRQKYSLEKSKDIPALEGEREILIQVLAIGLNPVDWKGADYGFSQPSYPWVNGRDFAGIVVRAPRDSSRIQQGDVVFGPSTDYRDVRKAAYQEYVVTTDYNVTRIPAGVSVKEGAALGVAYVAALVALGISFGVDFSNLRNAPAGPDLLHAARQVDPRAVPEDIRDEIFSGIPNSERPQPGEWIAIWGANSMTGQVALQLAKQAGLKVACIADVARGGARLSELGADFMVDRYDDKRAVDIIKAVTGGKLRFGIDCNGKDSAASLEQALQQSETGLKSHLLGLTGLPKAAARGVVHHKVPIKLFHEAPHIGEAMSTWLEDLLVAQTLKLPEVEIAEGGLAGINDALDRMRKGLINGKRIVVPVGENKSGATSPAPNGIVPNGISSVVDESHDLSYADSLNSDPDRVRFAYWVPNVSGGLVISKIKQRTDWGLKANVRYARTAEAVGFEYALSQIRFMAGYGAENQHEPVSFSQALLMATERLKVIAALLPGPWNPAVAAKQIASIDNYCDGRVCVNVVSGWFRAEFASIGQWWLDHAERYRRSREFIECLKGIWTNEKFSYKGDFYQFHDYPLKPKPLNLPGRPYPEIFQGGNSDDAKGNAASVSDYYFMNGNTLEGFQTQIADVKERAKKNGREGQVGFALNAFVICRETEEEAIRTLQEIQGKADLEAVEGFRQQVQNAGSSTSNKSGMWANSKFEDLVQYNDGFKTKLIGTKEQIAERIVLLKSLGVNIILTAFLHYDEEIEAFGREVLPLVRELERSGRGTDQAKEIELTGDVYRKNHQSSSVDEGESKVNVVSEKTSVPSQTPQKQWAPVSGSARSGQRSFQSLRPPQVSEATTTTSTHASNPSTAPRSKWTPGGWVESEQQNVQKPTSSDEAQETTTRTQPTSKWTPAGFKNEEQPQEEKSNIISSKDQLKDQVKAIANPKTIAKAIADKITPSTTENEGVEETKQPVPNATISPGHGNVPNQWDEPPPPEILTAPTTSRDVNSSTTAQGTAPVQCDEPPEAADLPAKSERRPLVFTAGDLDGKVGSGSEPAEENSTVPVQWEDAPEGLLDANASRKLESRPLIFAAGDTQGRLGEKEEQPQSPAKEGSIAATEPVQKVKTPQTATETKASTTAQSTPNATEPTTSSTAQRLQPTAVKDSPEVAKRQDVKTDTKRDSTIATPRPSTATSGSVKFGKEGSVKTKGVFSKIRHSLRKASGKEQ</sequence>
<dbReference type="Proteomes" id="UP000799537">
    <property type="component" value="Unassembled WGS sequence"/>
</dbReference>
<feature type="compositionally biased region" description="Low complexity" evidence="7">
    <location>
        <begin position="74"/>
        <end position="92"/>
    </location>
</feature>
<keyword evidence="8" id="KW-0812">Transmembrane</keyword>
<dbReference type="SUPFAM" id="SSF50129">
    <property type="entry name" value="GroES-like"/>
    <property type="match status" value="1"/>
</dbReference>
<proteinExistence type="inferred from homology"/>
<feature type="compositionally biased region" description="Basic and acidic residues" evidence="7">
    <location>
        <begin position="1035"/>
        <end position="1045"/>
    </location>
</feature>
<accession>A0A6A6CR77</accession>
<comment type="similarity">
    <text evidence="1">Belongs to the zinc-containing alcohol dehydrogenase family.</text>
</comment>
<evidence type="ECO:0000259" key="9">
    <source>
        <dbReference type="SMART" id="SM00829"/>
    </source>
</evidence>
<dbReference type="CDD" id="cd01094">
    <property type="entry name" value="Alkanesulfonate_monoxygenase"/>
    <property type="match status" value="1"/>
</dbReference>
<dbReference type="RefSeq" id="XP_033669567.1">
    <property type="nucleotide sequence ID" value="XM_033805847.1"/>
</dbReference>
<dbReference type="SUPFAM" id="SSF51735">
    <property type="entry name" value="NAD(P)-binding Rossmann-fold domains"/>
    <property type="match status" value="1"/>
</dbReference>
<dbReference type="InterPro" id="IPR011032">
    <property type="entry name" value="GroES-like_sf"/>
</dbReference>
<keyword evidence="8" id="KW-1133">Transmembrane helix</keyword>
<dbReference type="Gene3D" id="3.90.180.10">
    <property type="entry name" value="Medium-chain alcohol dehydrogenases, catalytic domain"/>
    <property type="match status" value="1"/>
</dbReference>
<evidence type="ECO:0000313" key="10">
    <source>
        <dbReference type="EMBL" id="KAF2168678.1"/>
    </source>
</evidence>
<dbReference type="PANTHER" id="PTHR42847:SF4">
    <property type="entry name" value="ALKANESULFONATE MONOOXYGENASE-RELATED"/>
    <property type="match status" value="1"/>
</dbReference>
<dbReference type="EMBL" id="ML993590">
    <property type="protein sequence ID" value="KAF2168678.1"/>
    <property type="molecule type" value="Genomic_DNA"/>
</dbReference>
<feature type="compositionally biased region" description="Basic and acidic residues" evidence="7">
    <location>
        <begin position="1283"/>
        <end position="1301"/>
    </location>
</feature>
<evidence type="ECO:0000256" key="4">
    <source>
        <dbReference type="ARBA" id="ARBA00022643"/>
    </source>
</evidence>
<dbReference type="InterPro" id="IPR047122">
    <property type="entry name" value="Trans-enoyl_RdTase-like"/>
</dbReference>
<evidence type="ECO:0000256" key="8">
    <source>
        <dbReference type="SAM" id="Phobius"/>
    </source>
</evidence>
<dbReference type="Pfam" id="PF00296">
    <property type="entry name" value="Bac_luciferase"/>
    <property type="match status" value="1"/>
</dbReference>
<feature type="transmembrane region" description="Helical" evidence="8">
    <location>
        <begin position="252"/>
        <end position="272"/>
    </location>
</feature>
<dbReference type="SMART" id="SM00829">
    <property type="entry name" value="PKS_ER"/>
    <property type="match status" value="1"/>
</dbReference>
<dbReference type="InterPro" id="IPR020843">
    <property type="entry name" value="ER"/>
</dbReference>
<keyword evidence="5" id="KW-0560">Oxidoreductase</keyword>
<keyword evidence="11" id="KW-1185">Reference proteome</keyword>
<evidence type="ECO:0000256" key="2">
    <source>
        <dbReference type="ARBA" id="ARBA00011245"/>
    </source>
</evidence>
<feature type="region of interest" description="Disordered" evidence="7">
    <location>
        <begin position="67"/>
        <end position="116"/>
    </location>
</feature>
<feature type="compositionally biased region" description="Polar residues" evidence="7">
    <location>
        <begin position="1002"/>
        <end position="1029"/>
    </location>
</feature>
<dbReference type="CDD" id="cd08249">
    <property type="entry name" value="enoyl_reductase_like"/>
    <property type="match status" value="1"/>
</dbReference>
<evidence type="ECO:0000256" key="6">
    <source>
        <dbReference type="ARBA" id="ARBA00023033"/>
    </source>
</evidence>
<reference evidence="10" key="1">
    <citation type="journal article" date="2020" name="Stud. Mycol.">
        <title>101 Dothideomycetes genomes: a test case for predicting lifestyles and emergence of pathogens.</title>
        <authorList>
            <person name="Haridas S."/>
            <person name="Albert R."/>
            <person name="Binder M."/>
            <person name="Bloem J."/>
            <person name="Labutti K."/>
            <person name="Salamov A."/>
            <person name="Andreopoulos B."/>
            <person name="Baker S."/>
            <person name="Barry K."/>
            <person name="Bills G."/>
            <person name="Bluhm B."/>
            <person name="Cannon C."/>
            <person name="Castanera R."/>
            <person name="Culley D."/>
            <person name="Daum C."/>
            <person name="Ezra D."/>
            <person name="Gonzalez J."/>
            <person name="Henrissat B."/>
            <person name="Kuo A."/>
            <person name="Liang C."/>
            <person name="Lipzen A."/>
            <person name="Lutzoni F."/>
            <person name="Magnuson J."/>
            <person name="Mondo S."/>
            <person name="Nolan M."/>
            <person name="Ohm R."/>
            <person name="Pangilinan J."/>
            <person name="Park H.-J."/>
            <person name="Ramirez L."/>
            <person name="Alfaro M."/>
            <person name="Sun H."/>
            <person name="Tritt A."/>
            <person name="Yoshinaga Y."/>
            <person name="Zwiers L.-H."/>
            <person name="Turgeon B."/>
            <person name="Goodwin S."/>
            <person name="Spatafora J."/>
            <person name="Crous P."/>
            <person name="Grigoriev I."/>
        </authorList>
    </citation>
    <scope>NUCLEOTIDE SEQUENCE</scope>
    <source>
        <strain evidence="10">ATCC 36951</strain>
    </source>
</reference>
<dbReference type="GO" id="GO:0046306">
    <property type="term" value="P:alkanesulfonate catabolic process"/>
    <property type="evidence" value="ECO:0007669"/>
    <property type="project" value="TreeGrafter"/>
</dbReference>
<dbReference type="InterPro" id="IPR024014">
    <property type="entry name" value="DMSO2_SphG"/>
</dbReference>
<dbReference type="Pfam" id="PF00107">
    <property type="entry name" value="ADH_zinc_N"/>
    <property type="match status" value="1"/>
</dbReference>
<dbReference type="GeneID" id="54559119"/>
<dbReference type="InterPro" id="IPR050172">
    <property type="entry name" value="SsuD_RutA_monooxygenase"/>
</dbReference>
<feature type="compositionally biased region" description="Basic residues" evidence="7">
    <location>
        <begin position="1332"/>
        <end position="1345"/>
    </location>
</feature>
<evidence type="ECO:0000256" key="7">
    <source>
        <dbReference type="SAM" id="MobiDB-lite"/>
    </source>
</evidence>
<organism evidence="10 11">
    <name type="scientific">Zasmidium cellare ATCC 36951</name>
    <dbReference type="NCBI Taxonomy" id="1080233"/>
    <lineage>
        <taxon>Eukaryota</taxon>
        <taxon>Fungi</taxon>
        <taxon>Dikarya</taxon>
        <taxon>Ascomycota</taxon>
        <taxon>Pezizomycotina</taxon>
        <taxon>Dothideomycetes</taxon>
        <taxon>Dothideomycetidae</taxon>
        <taxon>Mycosphaerellales</taxon>
        <taxon>Mycosphaerellaceae</taxon>
        <taxon>Zasmidium</taxon>
    </lineage>
</organism>
<feature type="compositionally biased region" description="Low complexity" evidence="7">
    <location>
        <begin position="975"/>
        <end position="989"/>
    </location>
</feature>
<feature type="compositionally biased region" description="Polar residues" evidence="7">
    <location>
        <begin position="1119"/>
        <end position="1136"/>
    </location>
</feature>
<evidence type="ECO:0000313" key="11">
    <source>
        <dbReference type="Proteomes" id="UP000799537"/>
    </source>
</evidence>
<protein>
    <recommendedName>
        <fullName evidence="9">Enoyl reductase (ER) domain-containing protein</fullName>
    </recommendedName>
</protein>
<feature type="transmembrane region" description="Helical" evidence="8">
    <location>
        <begin position="20"/>
        <end position="43"/>
    </location>
</feature>
<keyword evidence="3" id="KW-0285">Flavoprotein</keyword>
<name>A0A6A6CR77_ZASCE</name>
<keyword evidence="8" id="KW-0472">Membrane</keyword>
<feature type="region of interest" description="Disordered" evidence="7">
    <location>
        <begin position="1072"/>
        <end position="1345"/>
    </location>
</feature>
<dbReference type="Gene3D" id="3.40.50.720">
    <property type="entry name" value="NAD(P)-binding Rossmann-like Domain"/>
    <property type="match status" value="1"/>
</dbReference>
<feature type="compositionally biased region" description="Polar residues" evidence="7">
    <location>
        <begin position="1244"/>
        <end position="1277"/>
    </location>
</feature>
<dbReference type="InterPro" id="IPR011251">
    <property type="entry name" value="Luciferase-like_dom"/>
</dbReference>
<feature type="compositionally biased region" description="Polar residues" evidence="7">
    <location>
        <begin position="1302"/>
        <end position="1315"/>
    </location>
</feature>
<dbReference type="InterPro" id="IPR036661">
    <property type="entry name" value="Luciferase-like_sf"/>
</dbReference>
<dbReference type="InterPro" id="IPR013154">
    <property type="entry name" value="ADH-like_N"/>
</dbReference>
<keyword evidence="4" id="KW-0288">FMN</keyword>
<dbReference type="InterPro" id="IPR036291">
    <property type="entry name" value="NAD(P)-bd_dom_sf"/>
</dbReference>
<dbReference type="PANTHER" id="PTHR42847">
    <property type="entry name" value="ALKANESULFONATE MONOOXYGENASE"/>
    <property type="match status" value="1"/>
</dbReference>
<dbReference type="SUPFAM" id="SSF51679">
    <property type="entry name" value="Bacterial luciferase-like"/>
    <property type="match status" value="1"/>
</dbReference>
<evidence type="ECO:0000256" key="3">
    <source>
        <dbReference type="ARBA" id="ARBA00022630"/>
    </source>
</evidence>
<comment type="subunit">
    <text evidence="2">Monomer.</text>
</comment>
<dbReference type="OrthoDB" id="2558704at2759"/>
<dbReference type="InterPro" id="IPR013149">
    <property type="entry name" value="ADH-like_C"/>
</dbReference>
<gene>
    <name evidence="10" type="ORF">M409DRAFT_21418</name>
</gene>